<dbReference type="STRING" id="324602.Caur_2272"/>
<evidence type="ECO:0000256" key="2">
    <source>
        <dbReference type="ARBA" id="ARBA00023118"/>
    </source>
</evidence>
<dbReference type="InterPro" id="IPR043128">
    <property type="entry name" value="Rev_trsase/Diguanyl_cyclase"/>
</dbReference>
<reference evidence="5" key="1">
    <citation type="journal article" date="2011" name="BMC Genomics">
        <title>Complete genome sequence of the filamentous anoxygenic phototrophic bacterium Chloroflexus aurantiacus.</title>
        <authorList>
            <person name="Tang K.H."/>
            <person name="Barry K."/>
            <person name="Chertkov O."/>
            <person name="Dalin E."/>
            <person name="Han C.S."/>
            <person name="Hauser L.J."/>
            <person name="Honchak B.M."/>
            <person name="Karbach L.E."/>
            <person name="Land M.L."/>
            <person name="Lapidus A."/>
            <person name="Larimer F.W."/>
            <person name="Mikhailova N."/>
            <person name="Pitluck S."/>
            <person name="Pierson B.K."/>
            <person name="Blankenship R.E."/>
        </authorList>
    </citation>
    <scope>NUCLEOTIDE SEQUENCE [LARGE SCALE GENOMIC DNA]</scope>
    <source>
        <strain evidence="5">ATCC 29366 / DSM 635 / J-10-fl</strain>
    </source>
</reference>
<dbReference type="Proteomes" id="UP000002008">
    <property type="component" value="Chromosome"/>
</dbReference>
<proteinExistence type="predicted"/>
<accession>A9WGE9</accession>
<dbReference type="AlphaFoldDB" id="A9WGE9"/>
<feature type="domain" description="Cas10/Cmr2 second palm" evidence="3">
    <location>
        <begin position="225"/>
        <end position="379"/>
    </location>
</feature>
<gene>
    <name evidence="4" type="ordered locus">Caur_2272</name>
</gene>
<dbReference type="KEGG" id="cau:Caur_2272"/>
<dbReference type="InterPro" id="IPR054767">
    <property type="entry name" value="Cas10-Cmr2_palm2"/>
</dbReference>
<evidence type="ECO:0000256" key="1">
    <source>
        <dbReference type="ARBA" id="ARBA00022741"/>
    </source>
</evidence>
<organism evidence="4 5">
    <name type="scientific">Chloroflexus aurantiacus (strain ATCC 29366 / DSM 635 / J-10-fl)</name>
    <dbReference type="NCBI Taxonomy" id="324602"/>
    <lineage>
        <taxon>Bacteria</taxon>
        <taxon>Bacillati</taxon>
        <taxon>Chloroflexota</taxon>
        <taxon>Chloroflexia</taxon>
        <taxon>Chloroflexales</taxon>
        <taxon>Chloroflexineae</taxon>
        <taxon>Chloroflexaceae</taxon>
        <taxon>Chloroflexus</taxon>
    </lineage>
</organism>
<dbReference type="GO" id="GO:0000166">
    <property type="term" value="F:nucleotide binding"/>
    <property type="evidence" value="ECO:0007669"/>
    <property type="project" value="UniProtKB-KW"/>
</dbReference>
<evidence type="ECO:0000259" key="3">
    <source>
        <dbReference type="Pfam" id="PF22335"/>
    </source>
</evidence>
<dbReference type="Pfam" id="PF22335">
    <property type="entry name" value="Cas10-Cmr2_palm2"/>
    <property type="match status" value="1"/>
</dbReference>
<dbReference type="RefSeq" id="WP_012258135.1">
    <property type="nucleotide sequence ID" value="NC_010175.1"/>
</dbReference>
<name>A9WGE9_CHLAA</name>
<dbReference type="eggNOG" id="COG1353">
    <property type="taxonomic scope" value="Bacteria"/>
</dbReference>
<evidence type="ECO:0000313" key="5">
    <source>
        <dbReference type="Proteomes" id="UP000002008"/>
    </source>
</evidence>
<dbReference type="PATRIC" id="fig|324602.8.peg.2573"/>
<keyword evidence="1" id="KW-0547">Nucleotide-binding</keyword>
<evidence type="ECO:0000313" key="4">
    <source>
        <dbReference type="EMBL" id="ABY35481.1"/>
    </source>
</evidence>
<dbReference type="EnsemblBacteria" id="ABY35481">
    <property type="protein sequence ID" value="ABY35481"/>
    <property type="gene ID" value="Caur_2272"/>
</dbReference>
<keyword evidence="2" id="KW-0051">Antiviral defense</keyword>
<dbReference type="HOGENOM" id="CLU_037606_0_0_0"/>
<dbReference type="Gene3D" id="3.30.70.270">
    <property type="match status" value="1"/>
</dbReference>
<keyword evidence="5" id="KW-1185">Reference proteome</keyword>
<sequence>MTEYILTAIDTTQIQGYIFGSNRLQENIGGSELVERATHQWVYEALPAAHNVVDVATGKLDNNRTIDTLDAEVIYAGGGNTVILFKTMDLARAFTSRWTRRVLREAPGLEVVVAHRRFDWTKEALSQVVSTTLGVDLARKKHHRTPSMPLLGLGVTVPCASTGLVASRIVEKKPVSLEIRAKSDAKVQNQSVERLKARLPQIEQGNWEIPRDFDDLGRVKGEESYIAVVHADGNGIGRRVEAIARRYGTPQQNRAYIEAIRNFSHSLEHAATQALNSVVDLMAAAFIADDELANRHRQKFPIRPIVFGGDDVTFVCHGSYGLSLAVRYLEAFEAATKNEPAFEGKPAYACAGVAIVKTHYPFARAYRLSEQLCRSAKQMLKQAGIDGSALDWHIAMSGITGSLDEIRLREYTIRRGSLSMRPVLLDDSKQTWRSWPVFKTLLDQFIDEHGEWFDRRNKVKSLREALRAGPDKVREFLHTYQLGQLPVSHSLNVLGYEQSGWAGDRCVYFDAIEMMDFFVDLQKIVADSLGEQEEAAHAGV</sequence>
<dbReference type="GO" id="GO:0051607">
    <property type="term" value="P:defense response to virus"/>
    <property type="evidence" value="ECO:0007669"/>
    <property type="project" value="UniProtKB-KW"/>
</dbReference>
<dbReference type="EMBL" id="CP000909">
    <property type="protein sequence ID" value="ABY35481.1"/>
    <property type="molecule type" value="Genomic_DNA"/>
</dbReference>
<dbReference type="InParanoid" id="A9WGE9"/>
<protein>
    <recommendedName>
        <fullName evidence="3">Cas10/Cmr2 second palm domain-containing protein</fullName>
    </recommendedName>
</protein>